<dbReference type="Pfam" id="PF07786">
    <property type="entry name" value="HGSNAT_cat"/>
    <property type="match status" value="1"/>
</dbReference>
<feature type="transmembrane region" description="Helical" evidence="1">
    <location>
        <begin position="265"/>
        <end position="282"/>
    </location>
</feature>
<feature type="transmembrane region" description="Helical" evidence="1">
    <location>
        <begin position="46"/>
        <end position="65"/>
    </location>
</feature>
<organism evidence="3 4">
    <name type="scientific">Aureibacter tunicatorum</name>
    <dbReference type="NCBI Taxonomy" id="866807"/>
    <lineage>
        <taxon>Bacteria</taxon>
        <taxon>Pseudomonadati</taxon>
        <taxon>Bacteroidota</taxon>
        <taxon>Cytophagia</taxon>
        <taxon>Cytophagales</taxon>
        <taxon>Persicobacteraceae</taxon>
        <taxon>Aureibacter</taxon>
    </lineage>
</organism>
<keyword evidence="1" id="KW-0812">Transmembrane</keyword>
<name>A0AAE3XP35_9BACT</name>
<accession>A0AAE3XP35</accession>
<evidence type="ECO:0000313" key="3">
    <source>
        <dbReference type="EMBL" id="MDR6239326.1"/>
    </source>
</evidence>
<comment type="caution">
    <text evidence="3">The sequence shown here is derived from an EMBL/GenBank/DDBJ whole genome shotgun (WGS) entry which is preliminary data.</text>
</comment>
<feature type="transmembrane region" description="Helical" evidence="1">
    <location>
        <begin position="228"/>
        <end position="253"/>
    </location>
</feature>
<feature type="domain" description="Heparan-alpha-glucosaminide N-acetyltransferase catalytic" evidence="2">
    <location>
        <begin position="6"/>
        <end position="100"/>
    </location>
</feature>
<feature type="transmembrane region" description="Helical" evidence="1">
    <location>
        <begin position="115"/>
        <end position="133"/>
    </location>
</feature>
<dbReference type="InterPro" id="IPR012429">
    <property type="entry name" value="HGSNAT_cat"/>
</dbReference>
<reference evidence="3" key="1">
    <citation type="submission" date="2023-07" db="EMBL/GenBank/DDBJ databases">
        <title>Genomic Encyclopedia of Type Strains, Phase IV (KMG-IV): sequencing the most valuable type-strain genomes for metagenomic binning, comparative biology and taxonomic classification.</title>
        <authorList>
            <person name="Goeker M."/>
        </authorList>
    </citation>
    <scope>NUCLEOTIDE SEQUENCE</scope>
    <source>
        <strain evidence="3">DSM 26174</strain>
    </source>
</reference>
<dbReference type="PANTHER" id="PTHR31061">
    <property type="entry name" value="LD22376P"/>
    <property type="match status" value="1"/>
</dbReference>
<dbReference type="RefSeq" id="WP_309938949.1">
    <property type="nucleotide sequence ID" value="NZ_AP025305.1"/>
</dbReference>
<evidence type="ECO:0000259" key="2">
    <source>
        <dbReference type="Pfam" id="PF07786"/>
    </source>
</evidence>
<keyword evidence="4" id="KW-1185">Reference proteome</keyword>
<feature type="transmembrane region" description="Helical" evidence="1">
    <location>
        <begin position="12"/>
        <end position="34"/>
    </location>
</feature>
<dbReference type="EMBL" id="JAVDQD010000002">
    <property type="protein sequence ID" value="MDR6239326.1"/>
    <property type="molecule type" value="Genomic_DNA"/>
</dbReference>
<feature type="transmembrane region" description="Helical" evidence="1">
    <location>
        <begin position="359"/>
        <end position="379"/>
    </location>
</feature>
<protein>
    <submittedName>
        <fullName evidence="3">Protein-S-isoprenylcysteine O-methyltransferase Ste14</fullName>
    </submittedName>
</protein>
<dbReference type="Proteomes" id="UP001185092">
    <property type="component" value="Unassembled WGS sequence"/>
</dbReference>
<evidence type="ECO:0000313" key="4">
    <source>
        <dbReference type="Proteomes" id="UP001185092"/>
    </source>
</evidence>
<dbReference type="AlphaFoldDB" id="A0AAE3XP35"/>
<evidence type="ECO:0000256" key="1">
    <source>
        <dbReference type="SAM" id="Phobius"/>
    </source>
</evidence>
<keyword evidence="1" id="KW-1133">Transmembrane helix</keyword>
<keyword evidence="1" id="KW-0472">Membrane</keyword>
<feature type="transmembrane region" description="Helical" evidence="1">
    <location>
        <begin position="322"/>
        <end position="339"/>
    </location>
</feature>
<dbReference type="PANTHER" id="PTHR31061:SF24">
    <property type="entry name" value="LD22376P"/>
    <property type="match status" value="1"/>
</dbReference>
<gene>
    <name evidence="3" type="ORF">HNQ88_002363</name>
</gene>
<feature type="transmembrane region" description="Helical" evidence="1">
    <location>
        <begin position="145"/>
        <end position="163"/>
    </location>
</feature>
<feature type="transmembrane region" description="Helical" evidence="1">
    <location>
        <begin position="201"/>
        <end position="222"/>
    </location>
</feature>
<feature type="transmembrane region" description="Helical" evidence="1">
    <location>
        <begin position="288"/>
        <end position="310"/>
    </location>
</feature>
<feature type="transmembrane region" description="Helical" evidence="1">
    <location>
        <begin position="86"/>
        <end position="103"/>
    </location>
</feature>
<feature type="transmembrane region" description="Helical" evidence="1">
    <location>
        <begin position="175"/>
        <end position="196"/>
    </location>
</feature>
<sequence>MIKKTRIASIDIFRALTMLFMIWVNDFPTLTGIPKWLKHGPSGEEYIGFSDFIFPLFLFIVGLSIPFAIQHRLNKSVDAFEISKHIVLRSASLLLIGVYMVNYETSHHESLSIGTYWWCILMATGVVLIWMDWKRSPVPEKFHKLFQGIGIAIWIYLAIIYKGGEDGTLGMSTQWWGILGLIGWAYLINALSFILFRGNFIVISLIFILFNALAVLNFAGYFESASGFITYFSTIYGGFIPAFTSAGLIGGLLLKQLTEEKQSKVVLTMIGLGLINIIYGLLMESHFWMIYKLGISIGVGFISFAIIYWLVDIKNKTSWAKIIAPAGTATLTCYLFQYFEYPLRMETGFRLPEIMNTGTIGLIVSFIISILIVVFTGWLEKKGFKLKL</sequence>
<proteinExistence type="predicted"/>